<dbReference type="Gene3D" id="2.60.120.330">
    <property type="entry name" value="B-lactam Antibiotic, Isopenicillin N Synthase, Chain"/>
    <property type="match status" value="1"/>
</dbReference>
<evidence type="ECO:0000259" key="1">
    <source>
        <dbReference type="Pfam" id="PF05118"/>
    </source>
</evidence>
<dbReference type="InterPro" id="IPR027443">
    <property type="entry name" value="IPNS-like_sf"/>
</dbReference>
<reference evidence="2" key="1">
    <citation type="submission" date="2018-05" db="EMBL/GenBank/DDBJ databases">
        <authorList>
            <person name="Lanie J.A."/>
            <person name="Ng W.-L."/>
            <person name="Kazmierczak K.M."/>
            <person name="Andrzejewski T.M."/>
            <person name="Davidsen T.M."/>
            <person name="Wayne K.J."/>
            <person name="Tettelin H."/>
            <person name="Glass J.I."/>
            <person name="Rusch D."/>
            <person name="Podicherti R."/>
            <person name="Tsui H.-C.T."/>
            <person name="Winkler M.E."/>
        </authorList>
    </citation>
    <scope>NUCLEOTIDE SEQUENCE</scope>
</reference>
<dbReference type="AlphaFoldDB" id="A0A382LF54"/>
<dbReference type="EMBL" id="UINC01085862">
    <property type="protein sequence ID" value="SVC33787.1"/>
    <property type="molecule type" value="Genomic_DNA"/>
</dbReference>
<dbReference type="InterPro" id="IPR007803">
    <property type="entry name" value="Asp/Arg/Pro-Hydrxlase"/>
</dbReference>
<dbReference type="Pfam" id="PF05118">
    <property type="entry name" value="Asp_Arg_Hydrox"/>
    <property type="match status" value="1"/>
</dbReference>
<feature type="domain" description="Aspartyl/asparaginy/proline hydroxylase" evidence="1">
    <location>
        <begin position="83"/>
        <end position="159"/>
    </location>
</feature>
<sequence>MDIETIKDNIDTERIYTELQTFVVNEDQFKDQMEDPHLSVQICLQGINAEMDPYFGSRTLKHITDDGFKEEDFNVFLFPELDYTNSIIEDLLMFRTRVMILKPKTCLSYHADPAKRIHIPIDTNENCFLMIDQYAHHLFADGSAYLCDTTKPHTPINASLGNNRTHIVGVNQQLS</sequence>
<organism evidence="2">
    <name type="scientific">marine metagenome</name>
    <dbReference type="NCBI Taxonomy" id="408172"/>
    <lineage>
        <taxon>unclassified sequences</taxon>
        <taxon>metagenomes</taxon>
        <taxon>ecological metagenomes</taxon>
    </lineage>
</organism>
<dbReference type="SUPFAM" id="SSF51197">
    <property type="entry name" value="Clavaminate synthase-like"/>
    <property type="match status" value="1"/>
</dbReference>
<name>A0A382LF54_9ZZZZ</name>
<evidence type="ECO:0000313" key="2">
    <source>
        <dbReference type="EMBL" id="SVC33787.1"/>
    </source>
</evidence>
<gene>
    <name evidence="2" type="ORF">METZ01_LOCUS286641</name>
</gene>
<proteinExistence type="predicted"/>
<protein>
    <recommendedName>
        <fullName evidence="1">Aspartyl/asparaginy/proline hydroxylase domain-containing protein</fullName>
    </recommendedName>
</protein>
<accession>A0A382LF54</accession>